<comment type="caution">
    <text evidence="2">The sequence shown here is derived from an EMBL/GenBank/DDBJ whole genome shotgun (WGS) entry which is preliminary data.</text>
</comment>
<proteinExistence type="predicted"/>
<dbReference type="AlphaFoldDB" id="A0A502GZD9"/>
<protein>
    <submittedName>
        <fullName evidence="2">Uncharacterized protein</fullName>
    </submittedName>
</protein>
<evidence type="ECO:0000256" key="1">
    <source>
        <dbReference type="SAM" id="MobiDB-lite"/>
    </source>
</evidence>
<evidence type="ECO:0000313" key="2">
    <source>
        <dbReference type="EMBL" id="TPG66383.1"/>
    </source>
</evidence>
<dbReference type="EMBL" id="RCYZ01000003">
    <property type="protein sequence ID" value="TPG66383.1"/>
    <property type="molecule type" value="Genomic_DNA"/>
</dbReference>
<reference evidence="2 3" key="1">
    <citation type="journal article" date="2019" name="Environ. Microbiol.">
        <title>Species interactions and distinct microbial communities in high Arctic permafrost affected cryosols are associated with the CH4 and CO2 gas fluxes.</title>
        <authorList>
            <person name="Altshuler I."/>
            <person name="Hamel J."/>
            <person name="Turney S."/>
            <person name="Magnuson E."/>
            <person name="Levesque R."/>
            <person name="Greer C."/>
            <person name="Whyte L.G."/>
        </authorList>
    </citation>
    <scope>NUCLEOTIDE SEQUENCE [LARGE SCALE GENOMIC DNA]</scope>
    <source>
        <strain evidence="2 3">S9.2P</strain>
    </source>
</reference>
<dbReference type="Proteomes" id="UP000317646">
    <property type="component" value="Unassembled WGS sequence"/>
</dbReference>
<sequence length="130" mass="13546">MRRSLLAFLLLANYLLVVGAGLVASRPEVPRFSAAHPYVHSKACQQGNYLRLDCFEHCNGAQAAQAQPPTGTGLHFLAQLKGLDVHCTTAVAQVPGPQRPPLPAGAPAVGGPMAEETGFAGPPTPPPCWG</sequence>
<accession>A0A502GZD9</accession>
<name>A0A502GZD9_9BACT</name>
<dbReference type="RefSeq" id="WP_140466014.1">
    <property type="nucleotide sequence ID" value="NZ_RCYZ01000003.1"/>
</dbReference>
<evidence type="ECO:0000313" key="3">
    <source>
        <dbReference type="Proteomes" id="UP000317646"/>
    </source>
</evidence>
<keyword evidence="3" id="KW-1185">Reference proteome</keyword>
<organism evidence="2 3">
    <name type="scientific">Hymenobacter nivis</name>
    <dbReference type="NCBI Taxonomy" id="1850093"/>
    <lineage>
        <taxon>Bacteria</taxon>
        <taxon>Pseudomonadati</taxon>
        <taxon>Bacteroidota</taxon>
        <taxon>Cytophagia</taxon>
        <taxon>Cytophagales</taxon>
        <taxon>Hymenobacteraceae</taxon>
        <taxon>Hymenobacter</taxon>
    </lineage>
</organism>
<dbReference type="OrthoDB" id="886687at2"/>
<gene>
    <name evidence="2" type="ORF">EAH73_08175</name>
</gene>
<feature type="region of interest" description="Disordered" evidence="1">
    <location>
        <begin position="94"/>
        <end position="130"/>
    </location>
</feature>